<dbReference type="InterPro" id="IPR021719">
    <property type="entry name" value="Prot_inh_I78"/>
</dbReference>
<dbReference type="Gene3D" id="3.30.10.10">
    <property type="entry name" value="Trypsin Inhibitor V, subunit A"/>
    <property type="match status" value="1"/>
</dbReference>
<gene>
    <name evidence="1" type="ORF">SAMN04488001_1866</name>
</gene>
<evidence type="ECO:0000313" key="1">
    <source>
        <dbReference type="EMBL" id="SDW80787.1"/>
    </source>
</evidence>
<dbReference type="OrthoDB" id="8724542at2"/>
<protein>
    <submittedName>
        <fullName evidence="1">Peptidase inhibitor I78 family protein</fullName>
    </submittedName>
</protein>
<dbReference type="Pfam" id="PF11720">
    <property type="entry name" value="Inhibitor_I78"/>
    <property type="match status" value="1"/>
</dbReference>
<dbReference type="RefSeq" id="WP_089946631.1">
    <property type="nucleotide sequence ID" value="NZ_FNOI01000002.1"/>
</dbReference>
<dbReference type="PANTHER" id="PTHR39600">
    <property type="entry name" value="PEPTIDASE INHIBITOR I78 FAMILY PROTEIN"/>
    <property type="match status" value="1"/>
</dbReference>
<name>A0A1H2WJT5_9RHOB</name>
<reference evidence="2" key="1">
    <citation type="submission" date="2016-10" db="EMBL/GenBank/DDBJ databases">
        <authorList>
            <person name="Varghese N."/>
            <person name="Submissions S."/>
        </authorList>
    </citation>
    <scope>NUCLEOTIDE SEQUENCE [LARGE SCALE GENOMIC DNA]</scope>
    <source>
        <strain evidence="2">DSM 26922</strain>
    </source>
</reference>
<dbReference type="AlphaFoldDB" id="A0A1H2WJT5"/>
<organism evidence="1 2">
    <name type="scientific">Litoreibacter albidus</name>
    <dbReference type="NCBI Taxonomy" id="670155"/>
    <lineage>
        <taxon>Bacteria</taxon>
        <taxon>Pseudomonadati</taxon>
        <taxon>Pseudomonadota</taxon>
        <taxon>Alphaproteobacteria</taxon>
        <taxon>Rhodobacterales</taxon>
        <taxon>Roseobacteraceae</taxon>
        <taxon>Litoreibacter</taxon>
    </lineage>
</organism>
<proteinExistence type="predicted"/>
<dbReference type="STRING" id="670155.SAMN04488001_1866"/>
<keyword evidence="2" id="KW-1185">Reference proteome</keyword>
<accession>A0A1H2WJT5</accession>
<evidence type="ECO:0000313" key="2">
    <source>
        <dbReference type="Proteomes" id="UP000199441"/>
    </source>
</evidence>
<dbReference type="EMBL" id="FNOI01000002">
    <property type="protein sequence ID" value="SDW80787.1"/>
    <property type="molecule type" value="Genomic_DNA"/>
</dbReference>
<dbReference type="Proteomes" id="UP000199441">
    <property type="component" value="Unassembled WGS sequence"/>
</dbReference>
<sequence>MRFLIPLLVLLAACGDEFTDPAEFDGEPRCGAENYYELLGKRASVLDTIDLPSTARVLRPDDVITMDFSPDRLTIDIDRSELITSVTCR</sequence>
<dbReference type="PANTHER" id="PTHR39600:SF1">
    <property type="entry name" value="PEPTIDASE INHIBITOR I78 FAMILY PROTEIN"/>
    <property type="match status" value="1"/>
</dbReference>